<name>A0A3N4KQS1_9PEZI</name>
<protein>
    <submittedName>
        <fullName evidence="2">Uncharacterized protein</fullName>
    </submittedName>
</protein>
<dbReference type="EMBL" id="ML119141">
    <property type="protein sequence ID" value="RPB10731.1"/>
    <property type="molecule type" value="Genomic_DNA"/>
</dbReference>
<dbReference type="Proteomes" id="UP000277580">
    <property type="component" value="Unassembled WGS sequence"/>
</dbReference>
<keyword evidence="3" id="KW-1185">Reference proteome</keyword>
<evidence type="ECO:0000313" key="3">
    <source>
        <dbReference type="Proteomes" id="UP000277580"/>
    </source>
</evidence>
<dbReference type="OrthoDB" id="10392371at2759"/>
<proteinExistence type="predicted"/>
<gene>
    <name evidence="2" type="ORF">P167DRAFT_591916</name>
</gene>
<evidence type="ECO:0000313" key="2">
    <source>
        <dbReference type="EMBL" id="RPB10731.1"/>
    </source>
</evidence>
<dbReference type="InParanoid" id="A0A3N4KQS1"/>
<sequence>MLVLGGTATPPQLRPYDYEDIDMSLLTTTDQSRDPVPDPAFLGELIAQNISLKAALVSNRREQLTSTRNLVGCLHEIDFIKGQLRQLGNDGPTAAATVEEGDELVVLILEDLMELQNLRDDIEDRKDTASRKVMALEKEILELSGNINYQKGLIYNPKEEKKHRKRDCHEMMKSYN</sequence>
<evidence type="ECO:0000256" key="1">
    <source>
        <dbReference type="SAM" id="Coils"/>
    </source>
</evidence>
<feature type="coiled-coil region" evidence="1">
    <location>
        <begin position="112"/>
        <end position="146"/>
    </location>
</feature>
<reference evidence="2 3" key="1">
    <citation type="journal article" date="2018" name="Nat. Ecol. Evol.">
        <title>Pezizomycetes genomes reveal the molecular basis of ectomycorrhizal truffle lifestyle.</title>
        <authorList>
            <person name="Murat C."/>
            <person name="Payen T."/>
            <person name="Noel B."/>
            <person name="Kuo A."/>
            <person name="Morin E."/>
            <person name="Chen J."/>
            <person name="Kohler A."/>
            <person name="Krizsan K."/>
            <person name="Balestrini R."/>
            <person name="Da Silva C."/>
            <person name="Montanini B."/>
            <person name="Hainaut M."/>
            <person name="Levati E."/>
            <person name="Barry K.W."/>
            <person name="Belfiori B."/>
            <person name="Cichocki N."/>
            <person name="Clum A."/>
            <person name="Dockter R.B."/>
            <person name="Fauchery L."/>
            <person name="Guy J."/>
            <person name="Iotti M."/>
            <person name="Le Tacon F."/>
            <person name="Lindquist E.A."/>
            <person name="Lipzen A."/>
            <person name="Malagnac F."/>
            <person name="Mello A."/>
            <person name="Molinier V."/>
            <person name="Miyauchi S."/>
            <person name="Poulain J."/>
            <person name="Riccioni C."/>
            <person name="Rubini A."/>
            <person name="Sitrit Y."/>
            <person name="Splivallo R."/>
            <person name="Traeger S."/>
            <person name="Wang M."/>
            <person name="Zifcakova L."/>
            <person name="Wipf D."/>
            <person name="Zambonelli A."/>
            <person name="Paolocci F."/>
            <person name="Nowrousian M."/>
            <person name="Ottonello S."/>
            <person name="Baldrian P."/>
            <person name="Spatafora J.W."/>
            <person name="Henrissat B."/>
            <person name="Nagy L.G."/>
            <person name="Aury J.M."/>
            <person name="Wincker P."/>
            <person name="Grigoriev I.V."/>
            <person name="Bonfante P."/>
            <person name="Martin F.M."/>
        </authorList>
    </citation>
    <scope>NUCLEOTIDE SEQUENCE [LARGE SCALE GENOMIC DNA]</scope>
    <source>
        <strain evidence="2 3">CCBAS932</strain>
    </source>
</reference>
<keyword evidence="1" id="KW-0175">Coiled coil</keyword>
<accession>A0A3N4KQS1</accession>
<organism evidence="2 3">
    <name type="scientific">Morchella conica CCBAS932</name>
    <dbReference type="NCBI Taxonomy" id="1392247"/>
    <lineage>
        <taxon>Eukaryota</taxon>
        <taxon>Fungi</taxon>
        <taxon>Dikarya</taxon>
        <taxon>Ascomycota</taxon>
        <taxon>Pezizomycotina</taxon>
        <taxon>Pezizomycetes</taxon>
        <taxon>Pezizales</taxon>
        <taxon>Morchellaceae</taxon>
        <taxon>Morchella</taxon>
    </lineage>
</organism>
<dbReference type="AlphaFoldDB" id="A0A3N4KQS1"/>